<dbReference type="RefSeq" id="WP_217285713.1">
    <property type="nucleotide sequence ID" value="NZ_CP077683.1"/>
</dbReference>
<gene>
    <name evidence="1" type="ORF">KP001_11105</name>
</gene>
<reference evidence="1 2" key="1">
    <citation type="submission" date="2021-06" db="EMBL/GenBank/DDBJ databases">
        <title>Gemonas diversity in paddy soil.</title>
        <authorList>
            <person name="Liu G."/>
        </authorList>
    </citation>
    <scope>NUCLEOTIDE SEQUENCE [LARGE SCALE GENOMIC DNA]</scope>
    <source>
        <strain evidence="1 2">RG2</strain>
    </source>
</reference>
<sequence>MILIAKPTPHRRENRPQKQALLDRSATVIPRHDLRMPQLPRQVRLFMGEGLFSPQDAPLL</sequence>
<evidence type="ECO:0000313" key="2">
    <source>
        <dbReference type="Proteomes" id="UP000683559"/>
    </source>
</evidence>
<proteinExistence type="predicted"/>
<organism evidence="1 2">
    <name type="scientific">Geomonas subterranea</name>
    <dbReference type="NCBI Taxonomy" id="2847989"/>
    <lineage>
        <taxon>Bacteria</taxon>
        <taxon>Pseudomonadati</taxon>
        <taxon>Thermodesulfobacteriota</taxon>
        <taxon>Desulfuromonadia</taxon>
        <taxon>Geobacterales</taxon>
        <taxon>Geobacteraceae</taxon>
        <taxon>Geomonas</taxon>
    </lineage>
</organism>
<evidence type="ECO:0000313" key="1">
    <source>
        <dbReference type="EMBL" id="QXE89017.1"/>
    </source>
</evidence>
<accession>A0ABX8LAL5</accession>
<protein>
    <submittedName>
        <fullName evidence="1">Uncharacterized protein</fullName>
    </submittedName>
</protein>
<keyword evidence="2" id="KW-1185">Reference proteome</keyword>
<name>A0ABX8LAL5_9BACT</name>
<dbReference type="Proteomes" id="UP000683559">
    <property type="component" value="Chromosome"/>
</dbReference>
<dbReference type="EMBL" id="CP077683">
    <property type="protein sequence ID" value="QXE89017.1"/>
    <property type="molecule type" value="Genomic_DNA"/>
</dbReference>